<evidence type="ECO:0000256" key="1">
    <source>
        <dbReference type="ARBA" id="ARBA00009353"/>
    </source>
</evidence>
<proteinExistence type="inferred from homology"/>
<comment type="similarity">
    <text evidence="1">Belongs to the NAD(P)-dependent epimerase/dehydratase family. SDR39U1 subfamily.</text>
</comment>
<dbReference type="Pfam" id="PF01370">
    <property type="entry name" value="Epimerase"/>
    <property type="match status" value="1"/>
</dbReference>
<dbReference type="Proteomes" id="UP001449225">
    <property type="component" value="Unassembled WGS sequence"/>
</dbReference>
<dbReference type="PANTHER" id="PTHR11092:SF0">
    <property type="entry name" value="EPIMERASE FAMILY PROTEIN SDR39U1"/>
    <property type="match status" value="1"/>
</dbReference>
<dbReference type="Pfam" id="PF08338">
    <property type="entry name" value="DUF1731"/>
    <property type="match status" value="1"/>
</dbReference>
<feature type="domain" description="DUF1731" evidence="3">
    <location>
        <begin position="248"/>
        <end position="293"/>
    </location>
</feature>
<dbReference type="InterPro" id="IPR013549">
    <property type="entry name" value="DUF1731"/>
</dbReference>
<dbReference type="SUPFAM" id="SSF51735">
    <property type="entry name" value="NAD(P)-binding Rossmann-fold domains"/>
    <property type="match status" value="1"/>
</dbReference>
<accession>A0ABU9TTK6</accession>
<dbReference type="InterPro" id="IPR036291">
    <property type="entry name" value="NAD(P)-bd_dom_sf"/>
</dbReference>
<keyword evidence="5" id="KW-1185">Reference proteome</keyword>
<evidence type="ECO:0000313" key="5">
    <source>
        <dbReference type="Proteomes" id="UP001449225"/>
    </source>
</evidence>
<dbReference type="PANTHER" id="PTHR11092">
    <property type="entry name" value="SUGAR NUCLEOTIDE EPIMERASE RELATED"/>
    <property type="match status" value="1"/>
</dbReference>
<evidence type="ECO:0000313" key="4">
    <source>
        <dbReference type="EMBL" id="MEM5537047.1"/>
    </source>
</evidence>
<organism evidence="4 5">
    <name type="scientific">Neptuniibacter pectenicola</name>
    <dbReference type="NCBI Taxonomy" id="1806669"/>
    <lineage>
        <taxon>Bacteria</taxon>
        <taxon>Pseudomonadati</taxon>
        <taxon>Pseudomonadota</taxon>
        <taxon>Gammaproteobacteria</taxon>
        <taxon>Oceanospirillales</taxon>
        <taxon>Oceanospirillaceae</taxon>
        <taxon>Neptuniibacter</taxon>
    </lineage>
</organism>
<dbReference type="InterPro" id="IPR001509">
    <property type="entry name" value="Epimerase_deHydtase"/>
</dbReference>
<dbReference type="NCBIfam" id="TIGR01777">
    <property type="entry name" value="yfcH"/>
    <property type="match status" value="1"/>
</dbReference>
<dbReference type="EMBL" id="JBBMRA010000010">
    <property type="protein sequence ID" value="MEM5537047.1"/>
    <property type="molecule type" value="Genomic_DNA"/>
</dbReference>
<dbReference type="Gene3D" id="3.40.50.720">
    <property type="entry name" value="NAD(P)-binding Rossmann-like Domain"/>
    <property type="match status" value="1"/>
</dbReference>
<feature type="domain" description="NAD-dependent epimerase/dehydratase" evidence="2">
    <location>
        <begin position="3"/>
        <end position="221"/>
    </location>
</feature>
<dbReference type="CDD" id="cd05242">
    <property type="entry name" value="SDR_a8"/>
    <property type="match status" value="1"/>
</dbReference>
<dbReference type="RefSeq" id="WP_342854599.1">
    <property type="nucleotide sequence ID" value="NZ_JBBMRA010000010.1"/>
</dbReference>
<sequence>MNILMTGGTGFIGQHLIRRRLALGDKVYCLTRNVERVNALFQNKVEGVRALSELEGQRMDAVINLAGEPILDKRWSDDRKQLIYQSRVGLTTDLVEWIGRQASKPRVLISGSAIGYYGSHSAETLEEDSTCHTGFTHTLCADWERAALNATDLGVRVCVLRTGIVLGEGGALAKMVLPFKLGLGGPIGDGQQWMSWIHIDDEVNIIEMLMLQDQHEGAFNLTAPDAVTNRVFSKTLGAVLHRPTFMPMPSTLMKLILGEGATLLVEGQKVTPANVLATGYEFKYPELKTALMSILTD</sequence>
<reference evidence="4 5" key="1">
    <citation type="submission" date="2024-03" db="EMBL/GenBank/DDBJ databases">
        <title>Community enrichment and isolation of bacterial strains for fucoidan degradation.</title>
        <authorList>
            <person name="Sichert A."/>
        </authorList>
    </citation>
    <scope>NUCLEOTIDE SEQUENCE [LARGE SCALE GENOMIC DNA]</scope>
    <source>
        <strain evidence="4 5">AS76</strain>
    </source>
</reference>
<protein>
    <submittedName>
        <fullName evidence="4">TIGR01777 family oxidoreductase</fullName>
    </submittedName>
</protein>
<evidence type="ECO:0000259" key="2">
    <source>
        <dbReference type="Pfam" id="PF01370"/>
    </source>
</evidence>
<gene>
    <name evidence="4" type="ORF">WNY58_11650</name>
</gene>
<comment type="caution">
    <text evidence="4">The sequence shown here is derived from an EMBL/GenBank/DDBJ whole genome shotgun (WGS) entry which is preliminary data.</text>
</comment>
<name>A0ABU9TTK6_9GAMM</name>
<dbReference type="InterPro" id="IPR010099">
    <property type="entry name" value="SDR39U1"/>
</dbReference>
<evidence type="ECO:0000259" key="3">
    <source>
        <dbReference type="Pfam" id="PF08338"/>
    </source>
</evidence>